<keyword evidence="2" id="KW-0732">Signal</keyword>
<accession>A0A8J2YTU6</accession>
<evidence type="ECO:0000256" key="3">
    <source>
        <dbReference type="ARBA" id="ARBA00022970"/>
    </source>
</evidence>
<comment type="caution">
    <text evidence="5">The sequence shown here is derived from an EMBL/GenBank/DDBJ whole genome shotgun (WGS) entry which is preliminary data.</text>
</comment>
<dbReference type="InterPro" id="IPR006311">
    <property type="entry name" value="TAT_signal"/>
</dbReference>
<comment type="similarity">
    <text evidence="1">Belongs to the leucine-binding protein family.</text>
</comment>
<evidence type="ECO:0000313" key="6">
    <source>
        <dbReference type="Proteomes" id="UP000646365"/>
    </source>
</evidence>
<dbReference type="Pfam" id="PF13458">
    <property type="entry name" value="Peripla_BP_6"/>
    <property type="match status" value="1"/>
</dbReference>
<dbReference type="AlphaFoldDB" id="A0A8J2YTU6"/>
<keyword evidence="3" id="KW-0813">Transport</keyword>
<evidence type="ECO:0000259" key="4">
    <source>
        <dbReference type="Pfam" id="PF13458"/>
    </source>
</evidence>
<keyword evidence="6" id="KW-1185">Reference proteome</keyword>
<proteinExistence type="inferred from homology"/>
<sequence length="409" mass="42924">MTSIMSRRTVLAGAAALAAVPLRRARAATPIRIGVLTDMAGPYAEDSGQGSVVATKLAIEDFAKLHPDIAVEMVSADMQAKPDVAASLAGAWFDRDGVDMIIDVPVSSAALAVATVARQRNKVAILNPGTSDLSGAACSPNHIHWAFDTYSLAASTGAAILAEGGDSWFFVQADYAFGASLVADTRRVLEAHGGKVLGTVKYAFPGTTDFSSYLLQAQGSGAKVIAFANAGADAANSIKQAGEFALTANGTRLAALLCFIPQIHGIGLKTAQGLLLTEAFYWDLNDATRAFSARYSAEMKGAKPCTIQVGCYSGTLHYLKAVAAMGIDKAKASGADTVAMMKQLPTDDAVFGQGRVREDGRKIHDMHLFQVKSPAESNGDWDYFRLVRTIPGEAAFRPLADGGCPMVRA</sequence>
<reference evidence="5" key="1">
    <citation type="journal article" date="2014" name="Int. J. Syst. Evol. Microbiol.">
        <title>Complete genome sequence of Corynebacterium casei LMG S-19264T (=DSM 44701T), isolated from a smear-ripened cheese.</title>
        <authorList>
            <consortium name="US DOE Joint Genome Institute (JGI-PGF)"/>
            <person name="Walter F."/>
            <person name="Albersmeier A."/>
            <person name="Kalinowski J."/>
            <person name="Ruckert C."/>
        </authorList>
    </citation>
    <scope>NUCLEOTIDE SEQUENCE</scope>
    <source>
        <strain evidence="5">CGMCC 1.15725</strain>
    </source>
</reference>
<organism evidence="5 6">
    <name type="scientific">Aliidongia dinghuensis</name>
    <dbReference type="NCBI Taxonomy" id="1867774"/>
    <lineage>
        <taxon>Bacteria</taxon>
        <taxon>Pseudomonadati</taxon>
        <taxon>Pseudomonadota</taxon>
        <taxon>Alphaproteobacteria</taxon>
        <taxon>Rhodospirillales</taxon>
        <taxon>Dongiaceae</taxon>
        <taxon>Aliidongia</taxon>
    </lineage>
</organism>
<reference evidence="5" key="2">
    <citation type="submission" date="2020-09" db="EMBL/GenBank/DDBJ databases">
        <authorList>
            <person name="Sun Q."/>
            <person name="Zhou Y."/>
        </authorList>
    </citation>
    <scope>NUCLEOTIDE SEQUENCE</scope>
    <source>
        <strain evidence="5">CGMCC 1.15725</strain>
    </source>
</reference>
<dbReference type="EMBL" id="BMJQ01000006">
    <property type="protein sequence ID" value="GGF19692.1"/>
    <property type="molecule type" value="Genomic_DNA"/>
</dbReference>
<feature type="domain" description="Leucine-binding protein" evidence="4">
    <location>
        <begin position="30"/>
        <end position="372"/>
    </location>
</feature>
<dbReference type="CDD" id="cd06327">
    <property type="entry name" value="PBP1_SBP-like"/>
    <property type="match status" value="1"/>
</dbReference>
<dbReference type="Proteomes" id="UP000646365">
    <property type="component" value="Unassembled WGS sequence"/>
</dbReference>
<name>A0A8J2YTU6_9PROT</name>
<dbReference type="SUPFAM" id="SSF53822">
    <property type="entry name" value="Periplasmic binding protein-like I"/>
    <property type="match status" value="1"/>
</dbReference>
<dbReference type="PANTHER" id="PTHR30483">
    <property type="entry name" value="LEUCINE-SPECIFIC-BINDING PROTEIN"/>
    <property type="match status" value="1"/>
</dbReference>
<protein>
    <submittedName>
        <fullName evidence="5">ABC transporter permease</fullName>
    </submittedName>
</protein>
<evidence type="ECO:0000256" key="2">
    <source>
        <dbReference type="ARBA" id="ARBA00022729"/>
    </source>
</evidence>
<dbReference type="InterPro" id="IPR051010">
    <property type="entry name" value="BCAA_transport"/>
</dbReference>
<dbReference type="Gene3D" id="3.40.50.2300">
    <property type="match status" value="2"/>
</dbReference>
<dbReference type="PROSITE" id="PS51318">
    <property type="entry name" value="TAT"/>
    <property type="match status" value="1"/>
</dbReference>
<dbReference type="GO" id="GO:0006865">
    <property type="term" value="P:amino acid transport"/>
    <property type="evidence" value="ECO:0007669"/>
    <property type="project" value="UniProtKB-KW"/>
</dbReference>
<dbReference type="InterPro" id="IPR028082">
    <property type="entry name" value="Peripla_BP_I"/>
</dbReference>
<evidence type="ECO:0000256" key="1">
    <source>
        <dbReference type="ARBA" id="ARBA00010062"/>
    </source>
</evidence>
<keyword evidence="3" id="KW-0029">Amino-acid transport</keyword>
<dbReference type="PANTHER" id="PTHR30483:SF6">
    <property type="entry name" value="PERIPLASMIC BINDING PROTEIN OF ABC TRANSPORTER FOR NATURAL AMINO ACIDS"/>
    <property type="match status" value="1"/>
</dbReference>
<dbReference type="RefSeq" id="WP_229743703.1">
    <property type="nucleotide sequence ID" value="NZ_BMJQ01000006.1"/>
</dbReference>
<dbReference type="InterPro" id="IPR028081">
    <property type="entry name" value="Leu-bd"/>
</dbReference>
<evidence type="ECO:0000313" key="5">
    <source>
        <dbReference type="EMBL" id="GGF19692.1"/>
    </source>
</evidence>
<gene>
    <name evidence="5" type="ORF">GCM10011611_27090</name>
</gene>